<dbReference type="PRINTS" id="PR01755">
    <property type="entry name" value="SECFTRNLCASE"/>
</dbReference>
<organism evidence="12">
    <name type="scientific">marine sediment metagenome</name>
    <dbReference type="NCBI Taxonomy" id="412755"/>
    <lineage>
        <taxon>unclassified sequences</taxon>
        <taxon>metagenomes</taxon>
        <taxon>ecological metagenomes</taxon>
    </lineage>
</organism>
<evidence type="ECO:0000256" key="3">
    <source>
        <dbReference type="ARBA" id="ARBA00022448"/>
    </source>
</evidence>
<sequence>MQIMKEGTHFNFMGKRKIAAVLSILLVLASLVSLFKQGLNLGIDFTGGTIIELAYKDEAKLDQIRTTLKEGGFDDAAVQNFGSIRDVLIYMPVIATKNMAELSNEVVAVLQKDSEEAIDIRRVEFVGPQVGEELTEDGGLAMLYALIGILIYVAFRFEYRFAIGSVVALIHDVIITLGVFSFFQLEFDLTVLAAILAVIGYSLNDTIVVFDRIRETFLRKRKDEPLEVVNNALNDTLSRTLMTSGTTLLVVFSLYLFGGTVIHDFAIALLLGIIIGTYSSIYIASTVVLAMGVSKADLMPPEKPEGEEINEDGSQV</sequence>
<dbReference type="InterPro" id="IPR022646">
    <property type="entry name" value="SecD/SecF_CS"/>
</dbReference>
<dbReference type="InterPro" id="IPR048634">
    <property type="entry name" value="SecD_SecF_C"/>
</dbReference>
<gene>
    <name evidence="12" type="ORF">LCGC14_0558140</name>
</gene>
<evidence type="ECO:0000256" key="4">
    <source>
        <dbReference type="ARBA" id="ARBA00022475"/>
    </source>
</evidence>
<dbReference type="HAMAP" id="MF_01464_B">
    <property type="entry name" value="SecF_B"/>
    <property type="match status" value="1"/>
</dbReference>
<dbReference type="SUPFAM" id="SSF82866">
    <property type="entry name" value="Multidrug efflux transporter AcrB transmembrane domain"/>
    <property type="match status" value="1"/>
</dbReference>
<dbReference type="PANTHER" id="PTHR30081:SF8">
    <property type="entry name" value="PROTEIN TRANSLOCASE SUBUNIT SECF"/>
    <property type="match status" value="1"/>
</dbReference>
<feature type="transmembrane region" description="Helical" evidence="10">
    <location>
        <begin position="162"/>
        <end position="183"/>
    </location>
</feature>
<keyword evidence="3" id="KW-0813">Transport</keyword>
<dbReference type="FunFam" id="1.20.1640.10:FF:000024">
    <property type="entry name" value="Multifunctional fusion protein"/>
    <property type="match status" value="1"/>
</dbReference>
<feature type="transmembrane region" description="Helical" evidence="10">
    <location>
        <begin position="138"/>
        <end position="155"/>
    </location>
</feature>
<accession>A0A0F9S6I9</accession>
<feature type="transmembrane region" description="Helical" evidence="10">
    <location>
        <begin position="265"/>
        <end position="293"/>
    </location>
</feature>
<dbReference type="PANTHER" id="PTHR30081">
    <property type="entry name" value="PROTEIN-EXPORT MEMBRANE PROTEIN SEC"/>
    <property type="match status" value="1"/>
</dbReference>
<dbReference type="InterPro" id="IPR005665">
    <property type="entry name" value="SecF_bac"/>
</dbReference>
<dbReference type="NCBIfam" id="TIGR00916">
    <property type="entry name" value="2A0604s01"/>
    <property type="match status" value="1"/>
</dbReference>
<evidence type="ECO:0000256" key="7">
    <source>
        <dbReference type="ARBA" id="ARBA00022989"/>
    </source>
</evidence>
<evidence type="ECO:0000256" key="2">
    <source>
        <dbReference type="ARBA" id="ARBA00015792"/>
    </source>
</evidence>
<comment type="subcellular location">
    <subcellularLocation>
        <location evidence="1">Cell membrane</location>
        <topology evidence="1">Multi-pass membrane protein</topology>
    </subcellularLocation>
</comment>
<keyword evidence="6" id="KW-0653">Protein transport</keyword>
<dbReference type="NCBIfam" id="TIGR00966">
    <property type="entry name" value="transloc_SecF"/>
    <property type="match status" value="1"/>
</dbReference>
<dbReference type="Pfam" id="PF07549">
    <property type="entry name" value="Sec_GG"/>
    <property type="match status" value="1"/>
</dbReference>
<keyword evidence="7 10" id="KW-1133">Transmembrane helix</keyword>
<evidence type="ECO:0000259" key="11">
    <source>
        <dbReference type="Pfam" id="PF02355"/>
    </source>
</evidence>
<keyword evidence="5 10" id="KW-0812">Transmembrane</keyword>
<dbReference type="InterPro" id="IPR055344">
    <property type="entry name" value="SecD_SecF_C_bact"/>
</dbReference>
<dbReference type="Pfam" id="PF02355">
    <property type="entry name" value="SecD_SecF_C"/>
    <property type="match status" value="1"/>
</dbReference>
<keyword evidence="8" id="KW-0811">Translocation</keyword>
<dbReference type="Gene3D" id="1.20.1640.10">
    <property type="entry name" value="Multidrug efflux transporter AcrB transmembrane domain"/>
    <property type="match status" value="1"/>
</dbReference>
<keyword evidence="9 10" id="KW-0472">Membrane</keyword>
<feature type="domain" description="Protein export membrane protein SecD/SecF C-terminal" evidence="11">
    <location>
        <begin position="111"/>
        <end position="292"/>
    </location>
</feature>
<dbReference type="EMBL" id="LAZR01000786">
    <property type="protein sequence ID" value="KKN57827.1"/>
    <property type="molecule type" value="Genomic_DNA"/>
</dbReference>
<feature type="transmembrane region" description="Helical" evidence="10">
    <location>
        <begin position="241"/>
        <end position="259"/>
    </location>
</feature>
<dbReference type="GO" id="GO:0005886">
    <property type="term" value="C:plasma membrane"/>
    <property type="evidence" value="ECO:0007669"/>
    <property type="project" value="UniProtKB-SubCell"/>
</dbReference>
<name>A0A0F9S6I9_9ZZZZ</name>
<evidence type="ECO:0000256" key="1">
    <source>
        <dbReference type="ARBA" id="ARBA00004651"/>
    </source>
</evidence>
<protein>
    <recommendedName>
        <fullName evidence="2">Protein translocase subunit SecF</fullName>
    </recommendedName>
</protein>
<evidence type="ECO:0000256" key="5">
    <source>
        <dbReference type="ARBA" id="ARBA00022692"/>
    </source>
</evidence>
<comment type="caution">
    <text evidence="12">The sequence shown here is derived from an EMBL/GenBank/DDBJ whole genome shotgun (WGS) entry which is preliminary data.</text>
</comment>
<reference evidence="12" key="1">
    <citation type="journal article" date="2015" name="Nature">
        <title>Complex archaea that bridge the gap between prokaryotes and eukaryotes.</title>
        <authorList>
            <person name="Spang A."/>
            <person name="Saw J.H."/>
            <person name="Jorgensen S.L."/>
            <person name="Zaremba-Niedzwiedzka K."/>
            <person name="Martijn J."/>
            <person name="Lind A.E."/>
            <person name="van Eijk R."/>
            <person name="Schleper C."/>
            <person name="Guy L."/>
            <person name="Ettema T.J."/>
        </authorList>
    </citation>
    <scope>NUCLEOTIDE SEQUENCE</scope>
</reference>
<evidence type="ECO:0000256" key="9">
    <source>
        <dbReference type="ARBA" id="ARBA00023136"/>
    </source>
</evidence>
<evidence type="ECO:0000256" key="10">
    <source>
        <dbReference type="SAM" id="Phobius"/>
    </source>
</evidence>
<evidence type="ECO:0000256" key="6">
    <source>
        <dbReference type="ARBA" id="ARBA00022927"/>
    </source>
</evidence>
<feature type="transmembrane region" description="Helical" evidence="10">
    <location>
        <begin position="189"/>
        <end position="210"/>
    </location>
</feature>
<evidence type="ECO:0000256" key="8">
    <source>
        <dbReference type="ARBA" id="ARBA00023010"/>
    </source>
</evidence>
<dbReference type="AlphaFoldDB" id="A0A0F9S6I9"/>
<proteinExistence type="inferred from homology"/>
<dbReference type="GO" id="GO:0015450">
    <property type="term" value="F:protein-transporting ATPase activity"/>
    <property type="evidence" value="ECO:0007669"/>
    <property type="project" value="InterPro"/>
</dbReference>
<keyword evidence="4" id="KW-1003">Cell membrane</keyword>
<dbReference type="GO" id="GO:0006886">
    <property type="term" value="P:intracellular protein transport"/>
    <property type="evidence" value="ECO:0007669"/>
    <property type="project" value="InterPro"/>
</dbReference>
<dbReference type="InterPro" id="IPR022645">
    <property type="entry name" value="SecD/SecF_bac"/>
</dbReference>
<dbReference type="InterPro" id="IPR022813">
    <property type="entry name" value="SecD/SecF_arch_bac"/>
</dbReference>
<evidence type="ECO:0000313" key="12">
    <source>
        <dbReference type="EMBL" id="KKN57827.1"/>
    </source>
</evidence>